<proteinExistence type="predicted"/>
<evidence type="ECO:0000313" key="2">
    <source>
        <dbReference type="EMBL" id="QUO42454.1"/>
    </source>
</evidence>
<dbReference type="KEGG" id="bcop:JD108_05835"/>
<accession>A0A7T5EMR6</accession>
<dbReference type="RefSeq" id="WP_198828956.1">
    <property type="nucleotide sequence ID" value="NZ_CP066308.1"/>
</dbReference>
<dbReference type="EMBL" id="CP073708">
    <property type="protein sequence ID" value="QUO42454.1"/>
    <property type="molecule type" value="Genomic_DNA"/>
</dbReference>
<reference evidence="2" key="2">
    <citation type="submission" date="2021-04" db="EMBL/GenBank/DDBJ databases">
        <title>Brevibacillus composti FJAT-54423, complete genome.</title>
        <authorList>
            <person name="Tang R."/>
        </authorList>
    </citation>
    <scope>NUCLEOTIDE SEQUENCE</scope>
    <source>
        <strain evidence="2">FJAT-54424</strain>
    </source>
</reference>
<reference evidence="1 3" key="1">
    <citation type="submission" date="2020-12" db="EMBL/GenBank/DDBJ databases">
        <title>strain FJAT-54423T represents a novel species of the genus Brevibacillus.</title>
        <authorList>
            <person name="Tang R."/>
        </authorList>
    </citation>
    <scope>NUCLEOTIDE SEQUENCE [LARGE SCALE GENOMIC DNA]</scope>
    <source>
        <strain evidence="1 3">FJAT-54423</strain>
    </source>
</reference>
<dbReference type="AlphaFoldDB" id="A0A7T5EMR6"/>
<organism evidence="1 3">
    <name type="scientific">Brevibacillus composti</name>
    <dbReference type="NCBI Taxonomy" id="2796470"/>
    <lineage>
        <taxon>Bacteria</taxon>
        <taxon>Bacillati</taxon>
        <taxon>Bacillota</taxon>
        <taxon>Bacilli</taxon>
        <taxon>Bacillales</taxon>
        <taxon>Paenibacillaceae</taxon>
        <taxon>Brevibacillus</taxon>
    </lineage>
</organism>
<dbReference type="Proteomes" id="UP000677234">
    <property type="component" value="Chromosome"/>
</dbReference>
<dbReference type="Proteomes" id="UP000595847">
    <property type="component" value="Chromosome"/>
</dbReference>
<evidence type="ECO:0000313" key="3">
    <source>
        <dbReference type="Proteomes" id="UP000595847"/>
    </source>
</evidence>
<keyword evidence="4" id="KW-1185">Reference proteome</keyword>
<evidence type="ECO:0000313" key="4">
    <source>
        <dbReference type="Proteomes" id="UP000677234"/>
    </source>
</evidence>
<protein>
    <submittedName>
        <fullName evidence="1">Uncharacterized protein</fullName>
    </submittedName>
</protein>
<gene>
    <name evidence="1" type="ORF">JD108_05835</name>
    <name evidence="2" type="ORF">KDJ56_05515</name>
</gene>
<sequence length="51" mass="6096">MIDHSLALFGAPEKYLYGSERKYVLRVLKARQQKLPYIVEQIMAQLHHKKR</sequence>
<evidence type="ECO:0000313" key="1">
    <source>
        <dbReference type="EMBL" id="QQE75428.1"/>
    </source>
</evidence>
<name>A0A7T5EMR6_9BACL</name>
<dbReference type="EMBL" id="CP066308">
    <property type="protein sequence ID" value="QQE75428.1"/>
    <property type="molecule type" value="Genomic_DNA"/>
</dbReference>